<keyword evidence="3" id="KW-0378">Hydrolase</keyword>
<evidence type="ECO:0000259" key="4">
    <source>
        <dbReference type="PROSITE" id="PS51858"/>
    </source>
</evidence>
<evidence type="ECO:0000256" key="1">
    <source>
        <dbReference type="ARBA" id="ARBA00008140"/>
    </source>
</evidence>
<evidence type="ECO:0000256" key="3">
    <source>
        <dbReference type="ARBA" id="ARBA00022801"/>
    </source>
</evidence>
<dbReference type="OrthoDB" id="412286at2759"/>
<dbReference type="GO" id="GO:0006508">
    <property type="term" value="P:proteolysis"/>
    <property type="evidence" value="ECO:0007669"/>
    <property type="project" value="UniProtKB-KW"/>
</dbReference>
<dbReference type="Pfam" id="PF05903">
    <property type="entry name" value="Peptidase_C97"/>
    <property type="match status" value="1"/>
</dbReference>
<evidence type="ECO:0000313" key="5">
    <source>
        <dbReference type="EMBL" id="KAA6388369.1"/>
    </source>
</evidence>
<dbReference type="InterPro" id="IPR008580">
    <property type="entry name" value="PPPDE_dom"/>
</dbReference>
<dbReference type="InterPro" id="IPR042266">
    <property type="entry name" value="PPPDE_sf"/>
</dbReference>
<dbReference type="EMBL" id="SNRW01004012">
    <property type="protein sequence ID" value="KAA6388369.1"/>
    <property type="molecule type" value="Genomic_DNA"/>
</dbReference>
<keyword evidence="2" id="KW-0645">Protease</keyword>
<dbReference type="PANTHER" id="PTHR12378:SF80">
    <property type="entry name" value="IP06716P-RELATED"/>
    <property type="match status" value="1"/>
</dbReference>
<dbReference type="PROSITE" id="PS51858">
    <property type="entry name" value="PPPDE"/>
    <property type="match status" value="1"/>
</dbReference>
<proteinExistence type="inferred from homology"/>
<feature type="domain" description="PPPDE" evidence="4">
    <location>
        <begin position="7"/>
        <end position="142"/>
    </location>
</feature>
<comment type="caution">
    <text evidence="5">The sequence shown here is derived from an EMBL/GenBank/DDBJ whole genome shotgun (WGS) entry which is preliminary data.</text>
</comment>
<comment type="similarity">
    <text evidence="1">Belongs to the DeSI family.</text>
</comment>
<sequence length="172" mass="19145">MQPTKQIPIYLNVYDMQVQGRTINTSTVGMFHTGVQIENKEYAFGGGLEDETGVFISKPKSGIEGTTFKEQILIGNSNMDIKEIYDIVNQLKQQFMSKDYHLLKKNCNIFADTLCQRVCGQGIPTWVNRPANIIGSLLPENYTDSSSKRVSLYNNISNIIGNLGNAAGKKSE</sequence>
<gene>
    <name evidence="5" type="ORF">EZS28_016105</name>
</gene>
<dbReference type="GO" id="GO:0016579">
    <property type="term" value="P:protein deubiquitination"/>
    <property type="evidence" value="ECO:0007669"/>
    <property type="project" value="TreeGrafter"/>
</dbReference>
<reference evidence="5 6" key="1">
    <citation type="submission" date="2019-03" db="EMBL/GenBank/DDBJ databases">
        <title>Single cell metagenomics reveals metabolic interactions within the superorganism composed of flagellate Streblomastix strix and complex community of Bacteroidetes bacteria on its surface.</title>
        <authorList>
            <person name="Treitli S.C."/>
            <person name="Kolisko M."/>
            <person name="Husnik F."/>
            <person name="Keeling P."/>
            <person name="Hampl V."/>
        </authorList>
    </citation>
    <scope>NUCLEOTIDE SEQUENCE [LARGE SCALE GENOMIC DNA]</scope>
    <source>
        <strain evidence="5">ST1C</strain>
    </source>
</reference>
<dbReference type="SMART" id="SM01179">
    <property type="entry name" value="DUF862"/>
    <property type="match status" value="1"/>
</dbReference>
<evidence type="ECO:0000313" key="6">
    <source>
        <dbReference type="Proteomes" id="UP000324800"/>
    </source>
</evidence>
<dbReference type="AlphaFoldDB" id="A0A5J4W1G8"/>
<organism evidence="5 6">
    <name type="scientific">Streblomastix strix</name>
    <dbReference type="NCBI Taxonomy" id="222440"/>
    <lineage>
        <taxon>Eukaryota</taxon>
        <taxon>Metamonada</taxon>
        <taxon>Preaxostyla</taxon>
        <taxon>Oxymonadida</taxon>
        <taxon>Streblomastigidae</taxon>
        <taxon>Streblomastix</taxon>
    </lineage>
</organism>
<accession>A0A5J4W1G8</accession>
<evidence type="ECO:0000256" key="2">
    <source>
        <dbReference type="ARBA" id="ARBA00022670"/>
    </source>
</evidence>
<dbReference type="GO" id="GO:0101005">
    <property type="term" value="F:deubiquitinase activity"/>
    <property type="evidence" value="ECO:0007669"/>
    <property type="project" value="TreeGrafter"/>
</dbReference>
<dbReference type="Gene3D" id="3.90.1720.30">
    <property type="entry name" value="PPPDE domains"/>
    <property type="match status" value="1"/>
</dbReference>
<name>A0A5J4W1G8_9EUKA</name>
<protein>
    <submittedName>
        <fullName evidence="5">Putative pppde peptidase family</fullName>
    </submittedName>
</protein>
<dbReference type="Proteomes" id="UP000324800">
    <property type="component" value="Unassembled WGS sequence"/>
</dbReference>
<dbReference type="PANTHER" id="PTHR12378">
    <property type="entry name" value="DESUMOYLATING ISOPEPTIDASE"/>
    <property type="match status" value="1"/>
</dbReference>